<evidence type="ECO:0000256" key="2">
    <source>
        <dbReference type="SAM" id="Phobius"/>
    </source>
</evidence>
<accession>A0A2P8DR43</accession>
<keyword evidence="2" id="KW-0812">Transmembrane</keyword>
<dbReference type="AlphaFoldDB" id="A0A2P8DR43"/>
<feature type="region of interest" description="Disordered" evidence="1">
    <location>
        <begin position="294"/>
        <end position="320"/>
    </location>
</feature>
<evidence type="ECO:0000313" key="4">
    <source>
        <dbReference type="EMBL" id="PSK99683.1"/>
    </source>
</evidence>
<dbReference type="SUPFAM" id="SSF101898">
    <property type="entry name" value="NHL repeat"/>
    <property type="match status" value="1"/>
</dbReference>
<evidence type="ECO:0000256" key="1">
    <source>
        <dbReference type="SAM" id="MobiDB-lite"/>
    </source>
</evidence>
<comment type="caution">
    <text evidence="4">The sequence shown here is derived from an EMBL/GenBank/DDBJ whole genome shotgun (WGS) entry which is preliminary data.</text>
</comment>
<proteinExistence type="predicted"/>
<organism evidence="4 5">
    <name type="scientific">Murinocardiopsis flavida</name>
    <dbReference type="NCBI Taxonomy" id="645275"/>
    <lineage>
        <taxon>Bacteria</taxon>
        <taxon>Bacillati</taxon>
        <taxon>Actinomycetota</taxon>
        <taxon>Actinomycetes</taxon>
        <taxon>Streptosporangiales</taxon>
        <taxon>Nocardiopsidaceae</taxon>
        <taxon>Murinocardiopsis</taxon>
    </lineage>
</organism>
<feature type="region of interest" description="Disordered" evidence="1">
    <location>
        <begin position="24"/>
        <end position="60"/>
    </location>
</feature>
<dbReference type="EMBL" id="PYGA01000003">
    <property type="protein sequence ID" value="PSK99683.1"/>
    <property type="molecule type" value="Genomic_DNA"/>
</dbReference>
<sequence>MSRSAAATLSLILAVLPAALGAAADQGEGVPKSPDRSPDLPKGSEEAFRPADPRIAESSGLAASRRHKGVYWTHNDSGTYGTDIFAVDEKGRTVATLTLTGPGVELRDWEAISVGEDDDGEPAIYVGDIGDNFDGGWPNIRVYRVPEPADFGTEQLSAEATTFTFEYADGARNAESMMIDPRDNRLYIASKEIGGGLYAAPEKLSAEGTNTLERIGSAPLYATDAAFAPDGSQYAIRTYWGATVYDAGAGLPGRSITRFDLPTLDQGESMSYTADGTELLVGSEGERSPVWRVPIPEDARPEPTTSARPEAGGSEPSGGGPILIAGGAGLALILILGIIWLARH</sequence>
<feature type="chain" id="PRO_5015183442" description="WD40 repeat protein" evidence="3">
    <location>
        <begin position="25"/>
        <end position="344"/>
    </location>
</feature>
<dbReference type="Proteomes" id="UP000240542">
    <property type="component" value="Unassembled WGS sequence"/>
</dbReference>
<name>A0A2P8DR43_9ACTN</name>
<evidence type="ECO:0008006" key="6">
    <source>
        <dbReference type="Google" id="ProtNLM"/>
    </source>
</evidence>
<keyword evidence="2" id="KW-1133">Transmembrane helix</keyword>
<evidence type="ECO:0000313" key="5">
    <source>
        <dbReference type="Proteomes" id="UP000240542"/>
    </source>
</evidence>
<dbReference type="RefSeq" id="WP_170134162.1">
    <property type="nucleotide sequence ID" value="NZ_PYGA01000003.1"/>
</dbReference>
<keyword evidence="5" id="KW-1185">Reference proteome</keyword>
<gene>
    <name evidence="4" type="ORF">CLV63_103410</name>
</gene>
<feature type="transmembrane region" description="Helical" evidence="2">
    <location>
        <begin position="322"/>
        <end position="342"/>
    </location>
</feature>
<evidence type="ECO:0000256" key="3">
    <source>
        <dbReference type="SAM" id="SignalP"/>
    </source>
</evidence>
<feature type="signal peptide" evidence="3">
    <location>
        <begin position="1"/>
        <end position="24"/>
    </location>
</feature>
<protein>
    <recommendedName>
        <fullName evidence="6">WD40 repeat protein</fullName>
    </recommendedName>
</protein>
<keyword evidence="3" id="KW-0732">Signal</keyword>
<reference evidence="4 5" key="1">
    <citation type="submission" date="2018-03" db="EMBL/GenBank/DDBJ databases">
        <title>Genomic Encyclopedia of Archaeal and Bacterial Type Strains, Phase II (KMG-II): from individual species to whole genera.</title>
        <authorList>
            <person name="Goeker M."/>
        </authorList>
    </citation>
    <scope>NUCLEOTIDE SEQUENCE [LARGE SCALE GENOMIC DNA]</scope>
    <source>
        <strain evidence="4 5">DSM 45312</strain>
    </source>
</reference>
<keyword evidence="2" id="KW-0472">Membrane</keyword>
<feature type="compositionally biased region" description="Basic and acidic residues" evidence="1">
    <location>
        <begin position="33"/>
        <end position="55"/>
    </location>
</feature>